<dbReference type="Proteomes" id="UP000230233">
    <property type="component" value="Chromosome III"/>
</dbReference>
<keyword evidence="1" id="KW-0472">Membrane</keyword>
<feature type="transmembrane region" description="Helical" evidence="1">
    <location>
        <begin position="44"/>
        <end position="61"/>
    </location>
</feature>
<dbReference type="OrthoDB" id="10409669at2759"/>
<keyword evidence="1" id="KW-0812">Transmembrane</keyword>
<dbReference type="AlphaFoldDB" id="A0A2G5UJY2"/>
<evidence type="ECO:0000313" key="3">
    <source>
        <dbReference type="Proteomes" id="UP000230233"/>
    </source>
</evidence>
<evidence type="ECO:0000256" key="1">
    <source>
        <dbReference type="SAM" id="Phobius"/>
    </source>
</evidence>
<evidence type="ECO:0000313" key="2">
    <source>
        <dbReference type="EMBL" id="PIC39854.1"/>
    </source>
</evidence>
<reference evidence="3" key="1">
    <citation type="submission" date="2017-10" db="EMBL/GenBank/DDBJ databases">
        <title>Rapid genome shrinkage in a self-fertile nematode reveals novel sperm competition proteins.</title>
        <authorList>
            <person name="Yin D."/>
            <person name="Schwarz E.M."/>
            <person name="Thomas C.G."/>
            <person name="Felde R.L."/>
            <person name="Korf I.F."/>
            <person name="Cutter A.D."/>
            <person name="Schartner C.M."/>
            <person name="Ralston E.J."/>
            <person name="Meyer B.J."/>
            <person name="Haag E.S."/>
        </authorList>
    </citation>
    <scope>NUCLEOTIDE SEQUENCE [LARGE SCALE GENOMIC DNA]</scope>
    <source>
        <strain evidence="3">JU1422</strain>
    </source>
</reference>
<accession>A0A2G5UJY2</accession>
<dbReference type="EMBL" id="PDUG01000003">
    <property type="protein sequence ID" value="PIC39854.1"/>
    <property type="molecule type" value="Genomic_DNA"/>
</dbReference>
<organism evidence="2 3">
    <name type="scientific">Caenorhabditis nigoni</name>
    <dbReference type="NCBI Taxonomy" id="1611254"/>
    <lineage>
        <taxon>Eukaryota</taxon>
        <taxon>Metazoa</taxon>
        <taxon>Ecdysozoa</taxon>
        <taxon>Nematoda</taxon>
        <taxon>Chromadorea</taxon>
        <taxon>Rhabditida</taxon>
        <taxon>Rhabditina</taxon>
        <taxon>Rhabditomorpha</taxon>
        <taxon>Rhabditoidea</taxon>
        <taxon>Rhabditidae</taxon>
        <taxon>Peloderinae</taxon>
        <taxon>Caenorhabditis</taxon>
    </lineage>
</organism>
<sequence length="102" mass="12182">MLLTIIAIIVYYAILIITYCSPNFKDFMKFSDVFVEYILLKHPWILMMLFYTQLLVIRHIPQLRPVYFIQVSVVFFAYFLSFFIESGCPEPLKLQNLKFAIK</sequence>
<gene>
    <name evidence="2" type="primary">Cnig_chr_III.g11411</name>
    <name evidence="2" type="ORF">B9Z55_011411</name>
</gene>
<keyword evidence="3" id="KW-1185">Reference proteome</keyword>
<name>A0A2G5UJY2_9PELO</name>
<proteinExistence type="predicted"/>
<keyword evidence="1" id="KW-1133">Transmembrane helix</keyword>
<feature type="transmembrane region" description="Helical" evidence="1">
    <location>
        <begin position="67"/>
        <end position="84"/>
    </location>
</feature>
<protein>
    <submittedName>
        <fullName evidence="2">Uncharacterized protein</fullName>
    </submittedName>
</protein>
<feature type="transmembrane region" description="Helical" evidence="1">
    <location>
        <begin position="6"/>
        <end position="24"/>
    </location>
</feature>
<comment type="caution">
    <text evidence="2">The sequence shown here is derived from an EMBL/GenBank/DDBJ whole genome shotgun (WGS) entry which is preliminary data.</text>
</comment>